<keyword evidence="2" id="KW-1003">Cell membrane</keyword>
<feature type="transmembrane region" description="Helical" evidence="6">
    <location>
        <begin position="237"/>
        <end position="263"/>
    </location>
</feature>
<dbReference type="Pfam" id="PF13520">
    <property type="entry name" value="AA_permease_2"/>
    <property type="match status" value="1"/>
</dbReference>
<reference evidence="7" key="1">
    <citation type="submission" date="2023-06" db="EMBL/GenBank/DDBJ databases">
        <title>Egi l300058.</title>
        <authorList>
            <person name="Gao L."/>
            <person name="Fang B.-Z."/>
            <person name="Li W.-J."/>
        </authorList>
    </citation>
    <scope>NUCLEOTIDE SEQUENCE</scope>
    <source>
        <strain evidence="7">EGI L300058</strain>
    </source>
</reference>
<feature type="transmembrane region" description="Helical" evidence="6">
    <location>
        <begin position="283"/>
        <end position="311"/>
    </location>
</feature>
<keyword evidence="8" id="KW-1185">Reference proteome</keyword>
<gene>
    <name evidence="7" type="ORF">QQX02_02530</name>
</gene>
<dbReference type="EMBL" id="JAUHQA010000001">
    <property type="protein sequence ID" value="MDN4479802.1"/>
    <property type="molecule type" value="Genomic_DNA"/>
</dbReference>
<feature type="transmembrane region" description="Helical" evidence="6">
    <location>
        <begin position="388"/>
        <end position="407"/>
    </location>
</feature>
<evidence type="ECO:0000256" key="6">
    <source>
        <dbReference type="SAM" id="Phobius"/>
    </source>
</evidence>
<comment type="subcellular location">
    <subcellularLocation>
        <location evidence="1">Cell membrane</location>
        <topology evidence="1">Multi-pass membrane protein</topology>
    </subcellularLocation>
</comment>
<comment type="caution">
    <text evidence="7">The sequence shown here is derived from an EMBL/GenBank/DDBJ whole genome shotgun (WGS) entry which is preliminary data.</text>
</comment>
<feature type="transmembrane region" description="Helical" evidence="6">
    <location>
        <begin position="7"/>
        <end position="26"/>
    </location>
</feature>
<dbReference type="PANTHER" id="PTHR42770:SF7">
    <property type="entry name" value="MEMBRANE PROTEIN"/>
    <property type="match status" value="1"/>
</dbReference>
<feature type="transmembrane region" description="Helical" evidence="6">
    <location>
        <begin position="203"/>
        <end position="225"/>
    </location>
</feature>
<evidence type="ECO:0000313" key="7">
    <source>
        <dbReference type="EMBL" id="MDN4479802.1"/>
    </source>
</evidence>
<organism evidence="7 8">
    <name type="scientific">Demequina muriae</name>
    <dbReference type="NCBI Taxonomy" id="3051664"/>
    <lineage>
        <taxon>Bacteria</taxon>
        <taxon>Bacillati</taxon>
        <taxon>Actinomycetota</taxon>
        <taxon>Actinomycetes</taxon>
        <taxon>Micrococcales</taxon>
        <taxon>Demequinaceae</taxon>
        <taxon>Demequina</taxon>
    </lineage>
</organism>
<feature type="transmembrane region" description="Helical" evidence="6">
    <location>
        <begin position="413"/>
        <end position="433"/>
    </location>
</feature>
<feature type="transmembrane region" description="Helical" evidence="6">
    <location>
        <begin position="332"/>
        <end position="351"/>
    </location>
</feature>
<dbReference type="Gene3D" id="1.20.1740.10">
    <property type="entry name" value="Amino acid/polyamine transporter I"/>
    <property type="match status" value="1"/>
</dbReference>
<dbReference type="PIRSF" id="PIRSF006060">
    <property type="entry name" value="AA_transporter"/>
    <property type="match status" value="1"/>
</dbReference>
<keyword evidence="4 6" id="KW-1133">Transmembrane helix</keyword>
<dbReference type="Proteomes" id="UP001172708">
    <property type="component" value="Unassembled WGS sequence"/>
</dbReference>
<evidence type="ECO:0000256" key="5">
    <source>
        <dbReference type="ARBA" id="ARBA00023136"/>
    </source>
</evidence>
<evidence type="ECO:0000256" key="4">
    <source>
        <dbReference type="ARBA" id="ARBA00022989"/>
    </source>
</evidence>
<keyword evidence="3 6" id="KW-0812">Transmembrane</keyword>
<evidence type="ECO:0000256" key="2">
    <source>
        <dbReference type="ARBA" id="ARBA00022475"/>
    </source>
</evidence>
<feature type="transmembrane region" description="Helical" evidence="6">
    <location>
        <begin position="129"/>
        <end position="151"/>
    </location>
</feature>
<sequence>MTPRLSRIDTIALVVGAIIGWGSFVLPGTRFLSGSGVIDTAIGFAIGGIAVMFIQRGYHHMFERHVDHGGEAAYAARFLGRGHGFIVGWALMLTYTSIVALNGVAFVLVIKLVAGDAVSQVYLYTVAGYPVYLTDIAIASATMVFFAWLNLRGLKVSSRTENVLVSSLLINVAILFVLMLVLGDTDQFVATYVDGWQINWAHVASVVAIVPFLFVGFDVIAQVARDLAYPPHRATRLAVIGIVIGCVLYAGMNTLTALAFTPAQAAEHDWATGAAVTEYVGPVGFVLLVVALVGAVLGGISAFTLAASSLIASLASNRFLPLSLAHTDDRHVLNRAVLLILGVSLIAPWAGREAVNYIVDMSSLLAAIAYAYTCFISIRIGNVTLERVYAAVGLACSVGFIALLLWPGSPGQLSGPAMGALVVWAAMGLVVFARGRHHPDAPEIGERLWVAPQGASSLAAVVTE</sequence>
<accession>A0ABT8GEF0</accession>
<proteinExistence type="predicted"/>
<keyword evidence="5 6" id="KW-0472">Membrane</keyword>
<dbReference type="InterPro" id="IPR002293">
    <property type="entry name" value="AA/rel_permease1"/>
</dbReference>
<protein>
    <submittedName>
        <fullName evidence="7">APC family permease</fullName>
    </submittedName>
</protein>
<feature type="transmembrane region" description="Helical" evidence="6">
    <location>
        <begin position="357"/>
        <end position="376"/>
    </location>
</feature>
<feature type="transmembrane region" description="Helical" evidence="6">
    <location>
        <begin position="32"/>
        <end position="54"/>
    </location>
</feature>
<evidence type="ECO:0000256" key="3">
    <source>
        <dbReference type="ARBA" id="ARBA00022692"/>
    </source>
</evidence>
<feature type="transmembrane region" description="Helical" evidence="6">
    <location>
        <begin position="163"/>
        <end position="183"/>
    </location>
</feature>
<evidence type="ECO:0000256" key="1">
    <source>
        <dbReference type="ARBA" id="ARBA00004651"/>
    </source>
</evidence>
<dbReference type="InterPro" id="IPR050367">
    <property type="entry name" value="APC_superfamily"/>
</dbReference>
<evidence type="ECO:0000313" key="8">
    <source>
        <dbReference type="Proteomes" id="UP001172708"/>
    </source>
</evidence>
<dbReference type="RefSeq" id="WP_301141016.1">
    <property type="nucleotide sequence ID" value="NZ_JAUHQA010000001.1"/>
</dbReference>
<feature type="transmembrane region" description="Helical" evidence="6">
    <location>
        <begin position="86"/>
        <end position="109"/>
    </location>
</feature>
<name>A0ABT8GEF0_9MICO</name>
<dbReference type="PANTHER" id="PTHR42770">
    <property type="entry name" value="AMINO ACID TRANSPORTER-RELATED"/>
    <property type="match status" value="1"/>
</dbReference>